<dbReference type="Gene3D" id="1.10.443.10">
    <property type="entry name" value="Intergrase catalytic core"/>
    <property type="match status" value="1"/>
</dbReference>
<evidence type="ECO:0000313" key="9">
    <source>
        <dbReference type="EMBL" id="HJB81390.1"/>
    </source>
</evidence>
<dbReference type="Gene3D" id="1.10.150.130">
    <property type="match status" value="1"/>
</dbReference>
<comment type="similarity">
    <text evidence="2">Belongs to the 'phage' integrase family.</text>
</comment>
<accession>A0A9D2MMY4</accession>
<dbReference type="Proteomes" id="UP000823921">
    <property type="component" value="Unassembled WGS sequence"/>
</dbReference>
<protein>
    <submittedName>
        <fullName evidence="9">Site-specific integrase</fullName>
    </submittedName>
</protein>
<gene>
    <name evidence="9" type="ORF">H9712_10400</name>
</gene>
<feature type="domain" description="Core-binding (CB)" evidence="8">
    <location>
        <begin position="74"/>
        <end position="181"/>
    </location>
</feature>
<sequence length="416" mass="46746">MPRKSNTRAAQGSGTIRQRADGTWEARFVVGHDPGTGKPVRKSVYAKTQKEVRQKLAQAVAAVDNKSYREPCKMTLGEWLDIWVDTYLKDVKPRTLKIYQDDIRLHIKPYLAAVKLNELDTHTVQRFFNTLLKSGKRVPKRDKEGKIVKKDGKTVYEGAPLSSKTVKNVHGVLHGALRQAVVNRYIPINPADGDFCKLPKIQKQEIKPLDEVQIADFLKAIHGDRFEELFLVTLFTGLRQGEVLGLTWDCVDFDNGTLLVNKQMQLHQERGIKAYQLVPTKNSKSRTITAAPSVMSLLRRRRAIQAQQHLEAGPLWQDSDLVFTDELGRHLTKSSVYRSFKKIVAAIGRPDARFHDLRHSYAVAAIRSGDDIKTVQGNLGHATAAFTLDVYGHVTDQMKQASAARMEAFIKSVSNG</sequence>
<comment type="function">
    <text evidence="1">Site-specific tyrosine recombinase, which acts by catalyzing the cutting and rejoining of the recombining DNA molecules.</text>
</comment>
<dbReference type="GO" id="GO:0015074">
    <property type="term" value="P:DNA integration"/>
    <property type="evidence" value="ECO:0007669"/>
    <property type="project" value="UniProtKB-KW"/>
</dbReference>
<evidence type="ECO:0000313" key="10">
    <source>
        <dbReference type="Proteomes" id="UP000823921"/>
    </source>
</evidence>
<evidence type="ECO:0000259" key="8">
    <source>
        <dbReference type="PROSITE" id="PS51900"/>
    </source>
</evidence>
<proteinExistence type="inferred from homology"/>
<dbReference type="PROSITE" id="PS51900">
    <property type="entry name" value="CB"/>
    <property type="match status" value="1"/>
</dbReference>
<dbReference type="AlphaFoldDB" id="A0A9D2MMY4"/>
<name>A0A9D2MMY4_9FIRM</name>
<keyword evidence="3" id="KW-0229">DNA integration</keyword>
<dbReference type="InterPro" id="IPR050090">
    <property type="entry name" value="Tyrosine_recombinase_XerCD"/>
</dbReference>
<dbReference type="Pfam" id="PF00589">
    <property type="entry name" value="Phage_integrase"/>
    <property type="match status" value="1"/>
</dbReference>
<dbReference type="InterPro" id="IPR013762">
    <property type="entry name" value="Integrase-like_cat_sf"/>
</dbReference>
<dbReference type="InterPro" id="IPR004107">
    <property type="entry name" value="Integrase_SAM-like_N"/>
</dbReference>
<dbReference type="PROSITE" id="PS51898">
    <property type="entry name" value="TYR_RECOMBINASE"/>
    <property type="match status" value="1"/>
</dbReference>
<dbReference type="SUPFAM" id="SSF56349">
    <property type="entry name" value="DNA breaking-rejoining enzymes"/>
    <property type="match status" value="1"/>
</dbReference>
<evidence type="ECO:0000256" key="2">
    <source>
        <dbReference type="ARBA" id="ARBA00008857"/>
    </source>
</evidence>
<dbReference type="Pfam" id="PF14659">
    <property type="entry name" value="Phage_int_SAM_3"/>
    <property type="match status" value="1"/>
</dbReference>
<comment type="caution">
    <text evidence="9">The sequence shown here is derived from an EMBL/GenBank/DDBJ whole genome shotgun (WGS) entry which is preliminary data.</text>
</comment>
<feature type="domain" description="Tyr recombinase" evidence="7">
    <location>
        <begin position="204"/>
        <end position="404"/>
    </location>
</feature>
<evidence type="ECO:0000256" key="1">
    <source>
        <dbReference type="ARBA" id="ARBA00003283"/>
    </source>
</evidence>
<keyword evidence="5" id="KW-0233">DNA recombination</keyword>
<dbReference type="PANTHER" id="PTHR30349">
    <property type="entry name" value="PHAGE INTEGRASE-RELATED"/>
    <property type="match status" value="1"/>
</dbReference>
<dbReference type="InterPro" id="IPR002104">
    <property type="entry name" value="Integrase_catalytic"/>
</dbReference>
<dbReference type="InterPro" id="IPR011010">
    <property type="entry name" value="DNA_brk_join_enz"/>
</dbReference>
<evidence type="ECO:0000259" key="7">
    <source>
        <dbReference type="PROSITE" id="PS51898"/>
    </source>
</evidence>
<evidence type="ECO:0000256" key="4">
    <source>
        <dbReference type="ARBA" id="ARBA00023125"/>
    </source>
</evidence>
<organism evidence="9 10">
    <name type="scientific">Candidatus Flavonifractor intestinigallinarum</name>
    <dbReference type="NCBI Taxonomy" id="2838586"/>
    <lineage>
        <taxon>Bacteria</taxon>
        <taxon>Bacillati</taxon>
        <taxon>Bacillota</taxon>
        <taxon>Clostridia</taxon>
        <taxon>Eubacteriales</taxon>
        <taxon>Oscillospiraceae</taxon>
        <taxon>Flavonifractor</taxon>
    </lineage>
</organism>
<dbReference type="GO" id="GO:0003677">
    <property type="term" value="F:DNA binding"/>
    <property type="evidence" value="ECO:0007669"/>
    <property type="project" value="UniProtKB-UniRule"/>
</dbReference>
<dbReference type="CDD" id="cd01189">
    <property type="entry name" value="INT_ICEBs1_C_like"/>
    <property type="match status" value="1"/>
</dbReference>
<evidence type="ECO:0000256" key="3">
    <source>
        <dbReference type="ARBA" id="ARBA00022908"/>
    </source>
</evidence>
<dbReference type="EMBL" id="DWXO01000098">
    <property type="protein sequence ID" value="HJB81390.1"/>
    <property type="molecule type" value="Genomic_DNA"/>
</dbReference>
<dbReference type="GO" id="GO:0006310">
    <property type="term" value="P:DNA recombination"/>
    <property type="evidence" value="ECO:0007669"/>
    <property type="project" value="UniProtKB-KW"/>
</dbReference>
<reference evidence="9" key="2">
    <citation type="submission" date="2021-04" db="EMBL/GenBank/DDBJ databases">
        <authorList>
            <person name="Gilroy R."/>
        </authorList>
    </citation>
    <scope>NUCLEOTIDE SEQUENCE</scope>
    <source>
        <strain evidence="9">CHK192-8294</strain>
    </source>
</reference>
<keyword evidence="4 6" id="KW-0238">DNA-binding</keyword>
<reference evidence="9" key="1">
    <citation type="journal article" date="2021" name="PeerJ">
        <title>Extensive microbial diversity within the chicken gut microbiome revealed by metagenomics and culture.</title>
        <authorList>
            <person name="Gilroy R."/>
            <person name="Ravi A."/>
            <person name="Getino M."/>
            <person name="Pursley I."/>
            <person name="Horton D.L."/>
            <person name="Alikhan N.F."/>
            <person name="Baker D."/>
            <person name="Gharbi K."/>
            <person name="Hall N."/>
            <person name="Watson M."/>
            <person name="Adriaenssens E.M."/>
            <person name="Foster-Nyarko E."/>
            <person name="Jarju S."/>
            <person name="Secka A."/>
            <person name="Antonio M."/>
            <person name="Oren A."/>
            <person name="Chaudhuri R.R."/>
            <person name="La Ragione R."/>
            <person name="Hildebrand F."/>
            <person name="Pallen M.J."/>
        </authorList>
    </citation>
    <scope>NUCLEOTIDE SEQUENCE</scope>
    <source>
        <strain evidence="9">CHK192-8294</strain>
    </source>
</reference>
<dbReference type="InterPro" id="IPR044068">
    <property type="entry name" value="CB"/>
</dbReference>
<dbReference type="InterPro" id="IPR010998">
    <property type="entry name" value="Integrase_recombinase_N"/>
</dbReference>
<evidence type="ECO:0000256" key="6">
    <source>
        <dbReference type="PROSITE-ProRule" id="PRU01248"/>
    </source>
</evidence>
<dbReference type="PANTHER" id="PTHR30349:SF91">
    <property type="entry name" value="INTA PROTEIN"/>
    <property type="match status" value="1"/>
</dbReference>
<evidence type="ECO:0000256" key="5">
    <source>
        <dbReference type="ARBA" id="ARBA00023172"/>
    </source>
</evidence>